<feature type="domain" description="RecA family profile 1" evidence="15">
    <location>
        <begin position="74"/>
        <end position="224"/>
    </location>
</feature>
<evidence type="ECO:0000256" key="8">
    <source>
        <dbReference type="ARBA" id="ARBA00023016"/>
    </source>
</evidence>
<keyword evidence="4 13" id="KW-0863">Zinc-finger</keyword>
<dbReference type="AlphaFoldDB" id="A0A4S8QDW7"/>
<dbReference type="PANTHER" id="PTHR32472:SF10">
    <property type="entry name" value="DNA REPAIR PROTEIN RADA-LIKE PROTEIN"/>
    <property type="match status" value="1"/>
</dbReference>
<feature type="short sequence motif" description="RadA KNRFG motif" evidence="11">
    <location>
        <begin position="261"/>
        <end position="265"/>
    </location>
</feature>
<comment type="caution">
    <text evidence="16">The sequence shown here is derived from an EMBL/GenBank/DDBJ whole genome shotgun (WGS) entry which is preliminary data.</text>
</comment>
<sequence>MPKSQRISYACAACGARVPKWVGQCPECDEWGSMEESAAPPRQVTSGSGFKGGGVTVRRPATPAMKIGTVSAAQAASLPTGIGEFDRVMGGGIVPGGVTLISGEPGVGKSTLLLEVAHRFGEAGYGKALVATGEESAAQVRRRADRTGCLSEELYLAAETELSAVLGHVEDVKPSLLILDSVQTVIAADAEGVPGGVTQVKSVATAITAEAKSRNMAVILVGHVTKDGGIAGPRALEHLVDTVVHFEGDRHSMLRLLRGVKNRFGPADEVGCFEMTEDGIVSLADPSGLFLDDAPSEPTPGTCVTVTMEGRRAVPVEIQALLGKSVKDGAVPRHTVSGLDQARLNMVLAVLTRRGGMRLLDREVYATTIGGIKVREPASDLALALALVSAEQEIAVSADLVAIGEVSLTGQVRRTVNADRRLTEAARLGFKTAIIPKGSASERHKGIEVIEVETINDAKQAAARAWARRG</sequence>
<comment type="function">
    <text evidence="11">Plays a role in repairing double-strand DNA breaks, probably involving stabilizing or processing branched DNA or blocked replication forks.</text>
</comment>
<keyword evidence="17" id="KW-1185">Reference proteome</keyword>
<dbReference type="InterPro" id="IPR014721">
    <property type="entry name" value="Ribsml_uS5_D2-typ_fold_subgr"/>
</dbReference>
<evidence type="ECO:0000313" key="17">
    <source>
        <dbReference type="Proteomes" id="UP000308760"/>
    </source>
</evidence>
<dbReference type="Pfam" id="PF13481">
    <property type="entry name" value="AAA_25"/>
    <property type="match status" value="1"/>
</dbReference>
<evidence type="ECO:0000256" key="5">
    <source>
        <dbReference type="ARBA" id="ARBA00022801"/>
    </source>
</evidence>
<protein>
    <recommendedName>
        <fullName evidence="11 12">DNA repair protein RadA</fullName>
    </recommendedName>
</protein>
<keyword evidence="9 11" id="KW-0238">DNA-binding</keyword>
<dbReference type="GO" id="GO:0008270">
    <property type="term" value="F:zinc ion binding"/>
    <property type="evidence" value="ECO:0007669"/>
    <property type="project" value="UniProtKB-KW"/>
</dbReference>
<dbReference type="PANTHER" id="PTHR32472">
    <property type="entry name" value="DNA REPAIR PROTEIN RADA"/>
    <property type="match status" value="1"/>
</dbReference>
<comment type="function">
    <text evidence="13">DNA-dependent ATPase involved in processing of recombination intermediates, plays a role in repairing DNA breaks. Stimulates the branch migration of RecA-mediated strand transfer reactions, allowing the 3' invading strand to extend heteroduplex DNA faster. Binds ssDNA in the presence of ADP but not other nucleotides, has ATPase activity that is stimulated by ssDNA and various branched DNA structures, but inhibited by SSB. Does not have RecA's homology-searching function.</text>
</comment>
<evidence type="ECO:0000256" key="14">
    <source>
        <dbReference type="SAM" id="MobiDB-lite"/>
    </source>
</evidence>
<evidence type="ECO:0000256" key="7">
    <source>
        <dbReference type="ARBA" id="ARBA00022840"/>
    </source>
</evidence>
<dbReference type="InterPro" id="IPR027417">
    <property type="entry name" value="P-loop_NTPase"/>
</dbReference>
<keyword evidence="6 13" id="KW-0862">Zinc</keyword>
<dbReference type="GO" id="GO:0000725">
    <property type="term" value="P:recombinational repair"/>
    <property type="evidence" value="ECO:0007669"/>
    <property type="project" value="UniProtKB-UniRule"/>
</dbReference>
<dbReference type="OrthoDB" id="9803906at2"/>
<keyword evidence="10 11" id="KW-0234">DNA repair</keyword>
<dbReference type="CDD" id="cd01121">
    <property type="entry name" value="RadA_SMS_N"/>
    <property type="match status" value="1"/>
</dbReference>
<evidence type="ECO:0000256" key="9">
    <source>
        <dbReference type="ARBA" id="ARBA00023125"/>
    </source>
</evidence>
<dbReference type="GO" id="GO:0016787">
    <property type="term" value="F:hydrolase activity"/>
    <property type="evidence" value="ECO:0007669"/>
    <property type="project" value="UniProtKB-KW"/>
</dbReference>
<comment type="domain">
    <text evidence="11">The middle region has homology to RecA with ATPase motifs including the RadA KNRFG motif, while the C-terminus is homologous to Lon protease.</text>
</comment>
<dbReference type="GO" id="GO:0005829">
    <property type="term" value="C:cytosol"/>
    <property type="evidence" value="ECO:0007669"/>
    <property type="project" value="TreeGrafter"/>
</dbReference>
<dbReference type="SUPFAM" id="SSF54211">
    <property type="entry name" value="Ribosomal protein S5 domain 2-like"/>
    <property type="match status" value="1"/>
</dbReference>
<dbReference type="EMBL" id="STGY01000037">
    <property type="protein sequence ID" value="THV41851.1"/>
    <property type="molecule type" value="Genomic_DNA"/>
</dbReference>
<dbReference type="PROSITE" id="PS50162">
    <property type="entry name" value="RECA_2"/>
    <property type="match status" value="1"/>
</dbReference>
<comment type="similarity">
    <text evidence="11 13">Belongs to the RecA family. RadA subfamily.</text>
</comment>
<keyword evidence="7 11" id="KW-0067">ATP-binding</keyword>
<dbReference type="InterPro" id="IPR004504">
    <property type="entry name" value="DNA_repair_RadA"/>
</dbReference>
<dbReference type="InterPro" id="IPR041166">
    <property type="entry name" value="Rubredoxin_2"/>
</dbReference>
<accession>A0A4S8QDW7</accession>
<dbReference type="InterPro" id="IPR020588">
    <property type="entry name" value="RecA_ATP-bd"/>
</dbReference>
<dbReference type="FunFam" id="3.40.50.300:FF:000050">
    <property type="entry name" value="DNA repair protein RadA"/>
    <property type="match status" value="1"/>
</dbReference>
<evidence type="ECO:0000256" key="3">
    <source>
        <dbReference type="ARBA" id="ARBA00022763"/>
    </source>
</evidence>
<evidence type="ECO:0000256" key="2">
    <source>
        <dbReference type="ARBA" id="ARBA00022741"/>
    </source>
</evidence>
<dbReference type="Proteomes" id="UP000308760">
    <property type="component" value="Unassembled WGS sequence"/>
</dbReference>
<dbReference type="GO" id="GO:0140664">
    <property type="term" value="F:ATP-dependent DNA damage sensor activity"/>
    <property type="evidence" value="ECO:0007669"/>
    <property type="project" value="InterPro"/>
</dbReference>
<evidence type="ECO:0000256" key="6">
    <source>
        <dbReference type="ARBA" id="ARBA00022833"/>
    </source>
</evidence>
<keyword evidence="2 11" id="KW-0547">Nucleotide-binding</keyword>
<dbReference type="NCBIfam" id="TIGR00416">
    <property type="entry name" value="sms"/>
    <property type="match status" value="1"/>
</dbReference>
<keyword evidence="1 11" id="KW-0479">Metal-binding</keyword>
<dbReference type="Pfam" id="PF18073">
    <property type="entry name" value="Zn_ribbon_LapB"/>
    <property type="match status" value="1"/>
</dbReference>
<dbReference type="HAMAP" id="MF_01498">
    <property type="entry name" value="RadA_bact"/>
    <property type="match status" value="1"/>
</dbReference>
<evidence type="ECO:0000256" key="1">
    <source>
        <dbReference type="ARBA" id="ARBA00022723"/>
    </source>
</evidence>
<evidence type="ECO:0000256" key="4">
    <source>
        <dbReference type="ARBA" id="ARBA00022771"/>
    </source>
</evidence>
<evidence type="ECO:0000313" key="16">
    <source>
        <dbReference type="EMBL" id="THV41851.1"/>
    </source>
</evidence>
<dbReference type="PRINTS" id="PR01874">
    <property type="entry name" value="DNAREPAIRADA"/>
</dbReference>
<evidence type="ECO:0000256" key="13">
    <source>
        <dbReference type="RuleBase" id="RU003555"/>
    </source>
</evidence>
<dbReference type="InterPro" id="IPR003593">
    <property type="entry name" value="AAA+_ATPase"/>
</dbReference>
<evidence type="ECO:0000256" key="10">
    <source>
        <dbReference type="ARBA" id="ARBA00023204"/>
    </source>
</evidence>
<dbReference type="Gene3D" id="3.30.230.10">
    <property type="match status" value="1"/>
</dbReference>
<keyword evidence="8 11" id="KW-0346">Stress response</keyword>
<feature type="binding site" evidence="11">
    <location>
        <begin position="103"/>
        <end position="110"/>
    </location>
    <ligand>
        <name>ATP</name>
        <dbReference type="ChEBI" id="CHEBI:30616"/>
    </ligand>
</feature>
<dbReference type="RefSeq" id="WP_136534214.1">
    <property type="nucleotide sequence ID" value="NZ_STGY01000037.1"/>
</dbReference>
<dbReference type="GO" id="GO:0005524">
    <property type="term" value="F:ATP binding"/>
    <property type="evidence" value="ECO:0007669"/>
    <property type="project" value="UniProtKB-UniRule"/>
</dbReference>
<dbReference type="Gene3D" id="3.40.50.300">
    <property type="entry name" value="P-loop containing nucleotide triphosphate hydrolases"/>
    <property type="match status" value="1"/>
</dbReference>
<organism evidence="16 17">
    <name type="scientific">Glycomyces buryatensis</name>
    <dbReference type="NCBI Taxonomy" id="2570927"/>
    <lineage>
        <taxon>Bacteria</taxon>
        <taxon>Bacillati</taxon>
        <taxon>Actinomycetota</taxon>
        <taxon>Actinomycetes</taxon>
        <taxon>Glycomycetales</taxon>
        <taxon>Glycomycetaceae</taxon>
        <taxon>Glycomyces</taxon>
    </lineage>
</organism>
<gene>
    <name evidence="11 16" type="primary">radA</name>
    <name evidence="16" type="ORF">FAB82_09010</name>
</gene>
<feature type="region of interest" description="Lon-protease-like" evidence="11">
    <location>
        <begin position="363"/>
        <end position="470"/>
    </location>
</feature>
<keyword evidence="3 11" id="KW-0227">DNA damage</keyword>
<feature type="region of interest" description="Disordered" evidence="14">
    <location>
        <begin position="36"/>
        <end position="55"/>
    </location>
</feature>
<evidence type="ECO:0000256" key="11">
    <source>
        <dbReference type="HAMAP-Rule" id="MF_01498"/>
    </source>
</evidence>
<keyword evidence="5" id="KW-0378">Hydrolase</keyword>
<evidence type="ECO:0000259" key="15">
    <source>
        <dbReference type="PROSITE" id="PS50162"/>
    </source>
</evidence>
<dbReference type="SUPFAM" id="SSF52540">
    <property type="entry name" value="P-loop containing nucleoside triphosphate hydrolases"/>
    <property type="match status" value="1"/>
</dbReference>
<proteinExistence type="inferred from homology"/>
<dbReference type="GO" id="GO:0003684">
    <property type="term" value="F:damaged DNA binding"/>
    <property type="evidence" value="ECO:0007669"/>
    <property type="project" value="InterPro"/>
</dbReference>
<dbReference type="SMART" id="SM00382">
    <property type="entry name" value="AAA"/>
    <property type="match status" value="1"/>
</dbReference>
<dbReference type="InterPro" id="IPR020568">
    <property type="entry name" value="Ribosomal_Su5_D2-typ_SF"/>
</dbReference>
<dbReference type="Pfam" id="PF13541">
    <property type="entry name" value="ChlI"/>
    <property type="match status" value="1"/>
</dbReference>
<reference evidence="16 17" key="2">
    <citation type="submission" date="2019-05" db="EMBL/GenBank/DDBJ databases">
        <title>Glycomyces buryatensis sp. nov.</title>
        <authorList>
            <person name="Nikitina E."/>
        </authorList>
    </citation>
    <scope>NUCLEOTIDE SEQUENCE [LARGE SCALE GENOMIC DNA]</scope>
    <source>
        <strain evidence="16 17">18</strain>
    </source>
</reference>
<name>A0A4S8QDW7_9ACTN</name>
<evidence type="ECO:0000256" key="12">
    <source>
        <dbReference type="NCBIfam" id="TIGR00416"/>
    </source>
</evidence>
<reference evidence="17" key="1">
    <citation type="submission" date="2019-04" db="EMBL/GenBank/DDBJ databases">
        <title>Nocardioides xinjiangensis sp. nov.</title>
        <authorList>
            <person name="Liu S."/>
        </authorList>
    </citation>
    <scope>NUCLEOTIDE SEQUENCE [LARGE SCALE GENOMIC DNA]</scope>
    <source>
        <strain evidence="17">18</strain>
    </source>
</reference>